<dbReference type="PANTHER" id="PTHR34819">
    <property type="entry name" value="LARGE CYSTEINE-RICH PERIPLASMIC PROTEIN OMCB"/>
    <property type="match status" value="1"/>
</dbReference>
<dbReference type="NCBIfam" id="TIGR01451">
    <property type="entry name" value="B_ant_repeat"/>
    <property type="match status" value="2"/>
</dbReference>
<evidence type="ECO:0000259" key="5">
    <source>
        <dbReference type="Pfam" id="PF01345"/>
    </source>
</evidence>
<reference evidence="7 8" key="1">
    <citation type="submission" date="2017-05" db="EMBL/GenBank/DDBJ databases">
        <title>The complete genome sequence of Deinococcus ficus isolated from the rhizosphere of the Ficus religiosa L. in Taiwan.</title>
        <authorList>
            <person name="Wu K.-M."/>
            <person name="Liao T.-L."/>
            <person name="Liu Y.-M."/>
            <person name="Young C.-C."/>
            <person name="Tsai S.-F."/>
        </authorList>
    </citation>
    <scope>NUCLEOTIDE SEQUENCE [LARGE SCALE GENOMIC DNA]</scope>
    <source>
        <strain evidence="7 8">CC-FR2-10</strain>
    </source>
</reference>
<dbReference type="KEGG" id="dfc:DFI_00730"/>
<dbReference type="InterPro" id="IPR013783">
    <property type="entry name" value="Ig-like_fold"/>
</dbReference>
<dbReference type="InterPro" id="IPR001434">
    <property type="entry name" value="OmcB-like_DUF11"/>
</dbReference>
<dbReference type="InterPro" id="IPR047589">
    <property type="entry name" value="DUF11_rpt"/>
</dbReference>
<dbReference type="Gene3D" id="2.60.40.10">
    <property type="entry name" value="Immunoglobulins"/>
    <property type="match status" value="1"/>
</dbReference>
<organism evidence="7 8">
    <name type="scientific">Deinococcus ficus</name>
    <dbReference type="NCBI Taxonomy" id="317577"/>
    <lineage>
        <taxon>Bacteria</taxon>
        <taxon>Thermotogati</taxon>
        <taxon>Deinococcota</taxon>
        <taxon>Deinococci</taxon>
        <taxon>Deinococcales</taxon>
        <taxon>Deinococcaceae</taxon>
        <taxon>Deinococcus</taxon>
    </lineage>
</organism>
<evidence type="ECO:0000256" key="3">
    <source>
        <dbReference type="ARBA" id="ARBA00022729"/>
    </source>
</evidence>
<evidence type="ECO:0000313" key="7">
    <source>
        <dbReference type="EMBL" id="ASN79721.1"/>
    </source>
</evidence>
<keyword evidence="3 4" id="KW-0732">Signal</keyword>
<sequence>MNMRAPRLLRRLGAVLAPLALLLGAGQATAAPQLSVTPITWNVIGLDSNKVNEGPDIFPVGVRVCNTGDAVATGVKADFAWVNPANTAITLIGQSSIALQDLPAGPAPLHPNDLSRVPTNCQDAYFNVRITRTVSAFSTWVSRTATPAQRNTSTYLITASATGASPVSTPSPRELFVEKIQSQNRNEVTSFSVVSGASNASAGQVLQLRLEANTSTGYLQLENYPILLNTVFQILDVQTTYNNPAGSTNSTAYADACGWINDPASADYLQNAGGAYCNGPDHYGGGIGGRMVSIYTVRVLSGAVSTINNVIYDLSGGSYHYNSDYNGGQPTVTITSRAADLTLQKTASAPAFTVGGTVSFTFAVKATGADVYGKTTITDPLPAGLTLPDGPVSLTGAGASNWSCTSLNNTLTCTSTNSTGVNAAPLILEGASSVFTVNGIKVTADALPSVTNTASVSNPFENPSATGNNTGSVTIPVTQPAAGVSACVAAGGTLGSQNRFTYLSNGTFGTMTSSTSYRDLDAAVKVSGGYTFAGASPAGGAGNYLVPEGLYVITPPSRSGQLLNQYGPWAAYYGHTDVTASDAYLAVNGLVNKAGTILQANVPVTAATVYEFGVWSRSTHLASSQFGGVGQEVKIVLSGTPGTQPQVSQQAPNVLRGSPWTLNSLLLNSGNATSLLVALGNAASAQEGNDFYLDDLYVVTCTLPAGTVSGRVFNDLNRNGVQDAGEGGIQGVTVQATDRNGAALTAVTDAAGLYTFTGLPAALGTYTVQVLLSSAPLSTMTATTSTVTTGVTVTPAATTAGGNFGYAVAPAFTITKQASTTLLRVSDTANSLTMTPGQFTYTITVRNTGGSAATGARVTDVLPAGLTYVAGSTTGTPGPGEPAVTGVTSGPVTQQRLEFTLPTLAAGAQQVFTFTVTPTVTRDTAQSAFLNTATVSLSGVTPATSAATRTEVLYVKLVKGVRNVTRNEAAFGTTSGGTPGDVLEYCISFYNYSSLALVKFQIQDVIPANTTALLTGYDAEEPSATTGFGVRVQRPDVPSYQLSSGDTSDLTVPGASLTAVRMTTNLGTLALADQGRTCFRVTVK</sequence>
<evidence type="ECO:0000256" key="1">
    <source>
        <dbReference type="ARBA" id="ARBA00004613"/>
    </source>
</evidence>
<dbReference type="PANTHER" id="PTHR34819:SF3">
    <property type="entry name" value="CELL SURFACE PROTEIN"/>
    <property type="match status" value="1"/>
</dbReference>
<dbReference type="SUPFAM" id="SSF117074">
    <property type="entry name" value="Hypothetical protein PA1324"/>
    <property type="match status" value="1"/>
</dbReference>
<accession>A0A221SSW0</accession>
<dbReference type="GO" id="GO:0005576">
    <property type="term" value="C:extracellular region"/>
    <property type="evidence" value="ECO:0007669"/>
    <property type="project" value="UniProtKB-SubCell"/>
</dbReference>
<dbReference type="Proteomes" id="UP000259030">
    <property type="component" value="Chromosome"/>
</dbReference>
<proteinExistence type="predicted"/>
<evidence type="ECO:0000259" key="6">
    <source>
        <dbReference type="Pfam" id="PF17210"/>
    </source>
</evidence>
<feature type="chain" id="PRO_5011286653" description="DUF11 domain-containing protein" evidence="4">
    <location>
        <begin position="31"/>
        <end position="1084"/>
    </location>
</feature>
<dbReference type="AlphaFoldDB" id="A0A221SSW0"/>
<feature type="domain" description="DUF11" evidence="5">
    <location>
        <begin position="823"/>
        <end position="937"/>
    </location>
</feature>
<evidence type="ECO:0008006" key="9">
    <source>
        <dbReference type="Google" id="ProtNLM"/>
    </source>
</evidence>
<evidence type="ECO:0000313" key="8">
    <source>
        <dbReference type="Proteomes" id="UP000259030"/>
    </source>
</evidence>
<feature type="domain" description="SD-repeat containing protein B" evidence="6">
    <location>
        <begin position="710"/>
        <end position="783"/>
    </location>
</feature>
<feature type="domain" description="DUF11" evidence="5">
    <location>
        <begin position="340"/>
        <end position="475"/>
    </location>
</feature>
<dbReference type="InterPro" id="IPR033764">
    <property type="entry name" value="Sdr_B"/>
</dbReference>
<keyword evidence="2" id="KW-0964">Secreted</keyword>
<dbReference type="InterPro" id="IPR051172">
    <property type="entry name" value="Chlamydia_OmcB"/>
</dbReference>
<feature type="signal peptide" evidence="4">
    <location>
        <begin position="1"/>
        <end position="30"/>
    </location>
</feature>
<evidence type="ECO:0000256" key="2">
    <source>
        <dbReference type="ARBA" id="ARBA00022525"/>
    </source>
</evidence>
<gene>
    <name evidence="7" type="ORF">DFI_00730</name>
</gene>
<comment type="subcellular location">
    <subcellularLocation>
        <location evidence="1">Secreted</location>
    </subcellularLocation>
</comment>
<keyword evidence="8" id="KW-1185">Reference proteome</keyword>
<evidence type="ECO:0000256" key="4">
    <source>
        <dbReference type="SAM" id="SignalP"/>
    </source>
</evidence>
<protein>
    <recommendedName>
        <fullName evidence="9">DUF11 domain-containing protein</fullName>
    </recommendedName>
</protein>
<name>A0A221SSW0_9DEIO</name>
<dbReference type="Pfam" id="PF17210">
    <property type="entry name" value="SdrD_B"/>
    <property type="match status" value="1"/>
</dbReference>
<dbReference type="EMBL" id="CP021081">
    <property type="protein sequence ID" value="ASN79721.1"/>
    <property type="molecule type" value="Genomic_DNA"/>
</dbReference>
<dbReference type="Pfam" id="PF01345">
    <property type="entry name" value="DUF11"/>
    <property type="match status" value="2"/>
</dbReference>